<dbReference type="InterPro" id="IPR037923">
    <property type="entry name" value="HTH-like"/>
</dbReference>
<evidence type="ECO:0000256" key="3">
    <source>
        <dbReference type="ARBA" id="ARBA00023163"/>
    </source>
</evidence>
<protein>
    <submittedName>
        <fullName evidence="5">AraC family transcriptional regulator</fullName>
    </submittedName>
</protein>
<dbReference type="SUPFAM" id="SSF51215">
    <property type="entry name" value="Regulatory protein AraC"/>
    <property type="match status" value="1"/>
</dbReference>
<keyword evidence="2" id="KW-0238">DNA-binding</keyword>
<dbReference type="Proteomes" id="UP000651482">
    <property type="component" value="Unassembled WGS sequence"/>
</dbReference>
<evidence type="ECO:0000313" key="6">
    <source>
        <dbReference type="Proteomes" id="UP000651482"/>
    </source>
</evidence>
<dbReference type="EMBL" id="JACRSN010000002">
    <property type="protein sequence ID" value="MBC8532839.1"/>
    <property type="molecule type" value="Genomic_DNA"/>
</dbReference>
<reference evidence="5" key="1">
    <citation type="submission" date="2020-08" db="EMBL/GenBank/DDBJ databases">
        <title>Genome public.</title>
        <authorList>
            <person name="Liu C."/>
            <person name="Sun Q."/>
        </authorList>
    </citation>
    <scope>NUCLEOTIDE SEQUENCE</scope>
    <source>
        <strain evidence="5">NSJ-40</strain>
    </source>
</reference>
<dbReference type="GO" id="GO:0043565">
    <property type="term" value="F:sequence-specific DNA binding"/>
    <property type="evidence" value="ECO:0007669"/>
    <property type="project" value="InterPro"/>
</dbReference>
<keyword evidence="6" id="KW-1185">Reference proteome</keyword>
<dbReference type="PANTHER" id="PTHR46796">
    <property type="entry name" value="HTH-TYPE TRANSCRIPTIONAL ACTIVATOR RHAS-RELATED"/>
    <property type="match status" value="1"/>
</dbReference>
<dbReference type="InterPro" id="IPR003313">
    <property type="entry name" value="AraC-bd"/>
</dbReference>
<evidence type="ECO:0000259" key="4">
    <source>
        <dbReference type="PROSITE" id="PS01124"/>
    </source>
</evidence>
<dbReference type="InterPro" id="IPR009057">
    <property type="entry name" value="Homeodomain-like_sf"/>
</dbReference>
<dbReference type="Pfam" id="PF02311">
    <property type="entry name" value="AraC_binding"/>
    <property type="match status" value="1"/>
</dbReference>
<dbReference type="GO" id="GO:0003700">
    <property type="term" value="F:DNA-binding transcription factor activity"/>
    <property type="evidence" value="ECO:0007669"/>
    <property type="project" value="InterPro"/>
</dbReference>
<proteinExistence type="predicted"/>
<organism evidence="5 6">
    <name type="scientific">Yeguia hominis</name>
    <dbReference type="NCBI Taxonomy" id="2763662"/>
    <lineage>
        <taxon>Bacteria</taxon>
        <taxon>Bacillati</taxon>
        <taxon>Bacillota</taxon>
        <taxon>Clostridia</taxon>
        <taxon>Eubacteriales</taxon>
        <taxon>Yeguiaceae</taxon>
        <taxon>Yeguia</taxon>
    </lineage>
</organism>
<keyword evidence="3" id="KW-0804">Transcription</keyword>
<feature type="domain" description="HTH araC/xylS-type" evidence="4">
    <location>
        <begin position="169"/>
        <end position="267"/>
    </location>
</feature>
<dbReference type="SUPFAM" id="SSF46689">
    <property type="entry name" value="Homeodomain-like"/>
    <property type="match status" value="2"/>
</dbReference>
<dbReference type="Gene3D" id="1.10.10.60">
    <property type="entry name" value="Homeodomain-like"/>
    <property type="match status" value="1"/>
</dbReference>
<sequence>METALAGVLPLRVTQCGTEKCASGHQFGPFVRDCYLIHYIFSGCGTYFYHGKAYPLHAGQGFLIFPDEVTTYRASEETPWHYGWIGYTGDAAAALTSETGFSREAPVFTLSEPQKARRILEELIPELSRLRMGELNASGGLLRLLALTGESLHPSGKAEAPPASSVYFQKAVWYIEGNLFSPVRVSEVADFVGLCRSQLFRIFREVANCSPQEWIQRARLRRAEALMLDARLSLREIACSSGYTELTQMDAVFKRFYGQTPGAYRKQLLERQARHLPGSN</sequence>
<gene>
    <name evidence="5" type="ORF">IAG03_02230</name>
</gene>
<comment type="caution">
    <text evidence="5">The sequence shown here is derived from an EMBL/GenBank/DDBJ whole genome shotgun (WGS) entry which is preliminary data.</text>
</comment>
<dbReference type="InterPro" id="IPR018060">
    <property type="entry name" value="HTH_AraC"/>
</dbReference>
<evidence type="ECO:0000256" key="2">
    <source>
        <dbReference type="ARBA" id="ARBA00023125"/>
    </source>
</evidence>
<evidence type="ECO:0000256" key="1">
    <source>
        <dbReference type="ARBA" id="ARBA00023015"/>
    </source>
</evidence>
<dbReference type="PROSITE" id="PS01124">
    <property type="entry name" value="HTH_ARAC_FAMILY_2"/>
    <property type="match status" value="1"/>
</dbReference>
<dbReference type="SMART" id="SM00342">
    <property type="entry name" value="HTH_ARAC"/>
    <property type="match status" value="1"/>
</dbReference>
<dbReference type="InterPro" id="IPR050204">
    <property type="entry name" value="AraC_XylS_family_regulators"/>
</dbReference>
<dbReference type="CDD" id="cd06986">
    <property type="entry name" value="cupin_MmsR-like_N"/>
    <property type="match status" value="1"/>
</dbReference>
<evidence type="ECO:0000313" key="5">
    <source>
        <dbReference type="EMBL" id="MBC8532839.1"/>
    </source>
</evidence>
<dbReference type="AlphaFoldDB" id="A0A926D7L7"/>
<dbReference type="Pfam" id="PF12833">
    <property type="entry name" value="HTH_18"/>
    <property type="match status" value="1"/>
</dbReference>
<accession>A0A926D7L7</accession>
<keyword evidence="1" id="KW-0805">Transcription regulation</keyword>
<name>A0A926D7L7_9FIRM</name>
<dbReference type="RefSeq" id="WP_249318084.1">
    <property type="nucleotide sequence ID" value="NZ_JACRSN010000002.1"/>
</dbReference>